<dbReference type="InterPro" id="IPR039420">
    <property type="entry name" value="WalR-like"/>
</dbReference>
<organism evidence="12 13">
    <name type="scientific">Oleispira antarctica</name>
    <dbReference type="NCBI Taxonomy" id="188908"/>
    <lineage>
        <taxon>Bacteria</taxon>
        <taxon>Pseudomonadati</taxon>
        <taxon>Pseudomonadota</taxon>
        <taxon>Gammaproteobacteria</taxon>
        <taxon>Oceanospirillales</taxon>
        <taxon>Oceanospirillaceae</taxon>
        <taxon>Oleispira</taxon>
    </lineage>
</organism>
<proteinExistence type="predicted"/>
<feature type="DNA-binding region" description="OmpR/PhoB-type" evidence="9">
    <location>
        <begin position="124"/>
        <end position="223"/>
    </location>
</feature>
<dbReference type="Gene3D" id="3.40.50.2300">
    <property type="match status" value="1"/>
</dbReference>
<dbReference type="GO" id="GO:0000987">
    <property type="term" value="F:cis-regulatory region sequence-specific DNA binding"/>
    <property type="evidence" value="ECO:0007669"/>
    <property type="project" value="UniProtKB-ARBA"/>
</dbReference>
<dbReference type="Gene3D" id="6.10.250.690">
    <property type="match status" value="1"/>
</dbReference>
<evidence type="ECO:0000256" key="8">
    <source>
        <dbReference type="PROSITE-ProRule" id="PRU00169"/>
    </source>
</evidence>
<evidence type="ECO:0000256" key="7">
    <source>
        <dbReference type="ARBA" id="ARBA00023163"/>
    </source>
</evidence>
<dbReference type="Proteomes" id="UP000227088">
    <property type="component" value="Unassembled WGS sequence"/>
</dbReference>
<feature type="modified residue" description="4-aspartylphosphate" evidence="8">
    <location>
        <position position="55"/>
    </location>
</feature>
<dbReference type="GO" id="GO:0005829">
    <property type="term" value="C:cytosol"/>
    <property type="evidence" value="ECO:0007669"/>
    <property type="project" value="TreeGrafter"/>
</dbReference>
<dbReference type="SUPFAM" id="SSF46894">
    <property type="entry name" value="C-terminal effector domain of the bipartite response regulators"/>
    <property type="match status" value="1"/>
</dbReference>
<dbReference type="InterPro" id="IPR011006">
    <property type="entry name" value="CheY-like_superfamily"/>
</dbReference>
<dbReference type="CDD" id="cd00383">
    <property type="entry name" value="trans_reg_C"/>
    <property type="match status" value="1"/>
</dbReference>
<dbReference type="InterPro" id="IPR016032">
    <property type="entry name" value="Sig_transdc_resp-reg_C-effctor"/>
</dbReference>
<dbReference type="PANTHER" id="PTHR48111">
    <property type="entry name" value="REGULATOR OF RPOS"/>
    <property type="match status" value="1"/>
</dbReference>
<keyword evidence="6 9" id="KW-0238">DNA-binding</keyword>
<keyword evidence="5" id="KW-0805">Transcription regulation</keyword>
<dbReference type="GO" id="GO:0042802">
    <property type="term" value="F:identical protein binding"/>
    <property type="evidence" value="ECO:0007669"/>
    <property type="project" value="UniProtKB-ARBA"/>
</dbReference>
<protein>
    <submittedName>
        <fullName evidence="12">Two-component system response regulator CreB</fullName>
    </submittedName>
</protein>
<evidence type="ECO:0000256" key="9">
    <source>
        <dbReference type="PROSITE-ProRule" id="PRU01091"/>
    </source>
</evidence>
<reference evidence="13" key="1">
    <citation type="journal article" date="2017" name="Proc. Natl. Acad. Sci. U.S.A.">
        <title>Simulation of Deepwater Horizon oil plume reveals substrate specialization within a complex community of hydrocarbon degraders.</title>
        <authorList>
            <person name="Hu P."/>
            <person name="Dubinsky E.A."/>
            <person name="Probst A.J."/>
            <person name="Wang J."/>
            <person name="Sieber C.M.K."/>
            <person name="Tom L.M."/>
            <person name="Gardinali P."/>
            <person name="Banfield J.F."/>
            <person name="Atlas R.M."/>
            <person name="Andersen G.L."/>
        </authorList>
    </citation>
    <scope>NUCLEOTIDE SEQUENCE [LARGE SCALE GENOMIC DNA]</scope>
</reference>
<dbReference type="GO" id="GO:0032993">
    <property type="term" value="C:protein-DNA complex"/>
    <property type="evidence" value="ECO:0007669"/>
    <property type="project" value="TreeGrafter"/>
</dbReference>
<keyword evidence="7" id="KW-0804">Transcription</keyword>
<dbReference type="InterPro" id="IPR001867">
    <property type="entry name" value="OmpR/PhoB-type_DNA-bd"/>
</dbReference>
<evidence type="ECO:0000259" key="10">
    <source>
        <dbReference type="PROSITE" id="PS50110"/>
    </source>
</evidence>
<evidence type="ECO:0000256" key="4">
    <source>
        <dbReference type="ARBA" id="ARBA00023012"/>
    </source>
</evidence>
<evidence type="ECO:0000256" key="1">
    <source>
        <dbReference type="ARBA" id="ARBA00004496"/>
    </source>
</evidence>
<evidence type="ECO:0000259" key="11">
    <source>
        <dbReference type="PROSITE" id="PS51755"/>
    </source>
</evidence>
<dbReference type="PROSITE" id="PS50110">
    <property type="entry name" value="RESPONSE_REGULATORY"/>
    <property type="match status" value="1"/>
</dbReference>
<dbReference type="InterPro" id="IPR036388">
    <property type="entry name" value="WH-like_DNA-bd_sf"/>
</dbReference>
<dbReference type="NCBIfam" id="NF008296">
    <property type="entry name" value="PRK11083.1"/>
    <property type="match status" value="1"/>
</dbReference>
<dbReference type="GO" id="GO:0045893">
    <property type="term" value="P:positive regulation of DNA-templated transcription"/>
    <property type="evidence" value="ECO:0007669"/>
    <property type="project" value="UniProtKB-ARBA"/>
</dbReference>
<dbReference type="SMART" id="SM00862">
    <property type="entry name" value="Trans_reg_C"/>
    <property type="match status" value="1"/>
</dbReference>
<feature type="domain" description="OmpR/PhoB-type" evidence="11">
    <location>
        <begin position="124"/>
        <end position="223"/>
    </location>
</feature>
<dbReference type="InterPro" id="IPR001789">
    <property type="entry name" value="Sig_transdc_resp-reg_receiver"/>
</dbReference>
<dbReference type="Pfam" id="PF00486">
    <property type="entry name" value="Trans_reg_C"/>
    <property type="match status" value="1"/>
</dbReference>
<evidence type="ECO:0000313" key="12">
    <source>
        <dbReference type="EMBL" id="OUS39963.1"/>
    </source>
</evidence>
<accession>A0A1Y5HW06</accession>
<dbReference type="FunFam" id="3.40.50.2300:FF:000021">
    <property type="entry name" value="Two-component system response regulator KdpE"/>
    <property type="match status" value="1"/>
</dbReference>
<feature type="domain" description="Response regulatory" evidence="10">
    <location>
        <begin position="6"/>
        <end position="119"/>
    </location>
</feature>
<evidence type="ECO:0000256" key="5">
    <source>
        <dbReference type="ARBA" id="ARBA00023015"/>
    </source>
</evidence>
<dbReference type="SMART" id="SM00448">
    <property type="entry name" value="REC"/>
    <property type="match status" value="1"/>
</dbReference>
<dbReference type="EMBL" id="MABE01000485">
    <property type="protein sequence ID" value="OUS39963.1"/>
    <property type="molecule type" value="Genomic_DNA"/>
</dbReference>
<name>A0A1Y5HW06_OLEAN</name>
<dbReference type="AlphaFoldDB" id="A0A1Y5HW06"/>
<evidence type="ECO:0000313" key="13">
    <source>
        <dbReference type="Proteomes" id="UP000227088"/>
    </source>
</evidence>
<keyword evidence="2" id="KW-0963">Cytoplasm</keyword>
<keyword evidence="4" id="KW-0902">Two-component regulatory system</keyword>
<gene>
    <name evidence="12" type="ORF">A9R00_08415</name>
</gene>
<evidence type="ECO:0000256" key="3">
    <source>
        <dbReference type="ARBA" id="ARBA00022553"/>
    </source>
</evidence>
<sequence>MKPNACVLLVEDEPSIADNIKYALSSASFEVLWAASGTEALKQFNEQHIDLVILDIGLPDMDGFEVCRQIREISQVPLLFLTARSDEIDRVVGLEMGADDYICKPFSPRELVARVKANLRRSTASPLSNEILVLNDENRSVHFCGQLLQVTRYEFGILQVMHKHPKRVYSREALLEQVWHEPDNSMDRVVDTHIKTLRAKFKEVDREKDIIKTHRGVGYSLEIS</sequence>
<dbReference type="GO" id="GO:0000156">
    <property type="term" value="F:phosphorelay response regulator activity"/>
    <property type="evidence" value="ECO:0007669"/>
    <property type="project" value="TreeGrafter"/>
</dbReference>
<comment type="subcellular location">
    <subcellularLocation>
        <location evidence="1">Cytoplasm</location>
    </subcellularLocation>
</comment>
<keyword evidence="3 8" id="KW-0597">Phosphoprotein</keyword>
<comment type="caution">
    <text evidence="12">The sequence shown here is derived from an EMBL/GenBank/DDBJ whole genome shotgun (WGS) entry which is preliminary data.</text>
</comment>
<dbReference type="PANTHER" id="PTHR48111:SF6">
    <property type="entry name" value="TRANSCRIPTIONAL REGULATORY PROTEIN CREB"/>
    <property type="match status" value="1"/>
</dbReference>
<dbReference type="PROSITE" id="PS51755">
    <property type="entry name" value="OMPR_PHOB"/>
    <property type="match status" value="1"/>
</dbReference>
<dbReference type="SUPFAM" id="SSF52172">
    <property type="entry name" value="CheY-like"/>
    <property type="match status" value="1"/>
</dbReference>
<dbReference type="Gene3D" id="1.10.10.10">
    <property type="entry name" value="Winged helix-like DNA-binding domain superfamily/Winged helix DNA-binding domain"/>
    <property type="match status" value="1"/>
</dbReference>
<evidence type="ECO:0000256" key="2">
    <source>
        <dbReference type="ARBA" id="ARBA00022490"/>
    </source>
</evidence>
<dbReference type="Pfam" id="PF00072">
    <property type="entry name" value="Response_reg"/>
    <property type="match status" value="1"/>
</dbReference>
<evidence type="ECO:0000256" key="6">
    <source>
        <dbReference type="ARBA" id="ARBA00023125"/>
    </source>
</evidence>